<organism evidence="2 3">
    <name type="scientific">Gossypium anomalum</name>
    <dbReference type="NCBI Taxonomy" id="47600"/>
    <lineage>
        <taxon>Eukaryota</taxon>
        <taxon>Viridiplantae</taxon>
        <taxon>Streptophyta</taxon>
        <taxon>Embryophyta</taxon>
        <taxon>Tracheophyta</taxon>
        <taxon>Spermatophyta</taxon>
        <taxon>Magnoliopsida</taxon>
        <taxon>eudicotyledons</taxon>
        <taxon>Gunneridae</taxon>
        <taxon>Pentapetalae</taxon>
        <taxon>rosids</taxon>
        <taxon>malvids</taxon>
        <taxon>Malvales</taxon>
        <taxon>Malvaceae</taxon>
        <taxon>Malvoideae</taxon>
        <taxon>Gossypium</taxon>
    </lineage>
</organism>
<keyword evidence="3" id="KW-1185">Reference proteome</keyword>
<accession>A0A8J5ZFL2</accession>
<dbReference type="InterPro" id="IPR026960">
    <property type="entry name" value="RVT-Znf"/>
</dbReference>
<evidence type="ECO:0000313" key="2">
    <source>
        <dbReference type="EMBL" id="KAG8497472.1"/>
    </source>
</evidence>
<sequence>MFDSMRHFSVKSAYAFFTRTIDATINKTWELIWYFLGSQRIQIFLWLVVSNKLLTNEHRVQWHIVVYERCDFCGDSIESISHVLRHCTPAKAI</sequence>
<dbReference type="Proteomes" id="UP000701853">
    <property type="component" value="Chromosome 4"/>
</dbReference>
<dbReference type="AlphaFoldDB" id="A0A8J5ZFL2"/>
<dbReference type="EMBL" id="JAHUZN010000004">
    <property type="protein sequence ID" value="KAG8497472.1"/>
    <property type="molecule type" value="Genomic_DNA"/>
</dbReference>
<proteinExistence type="predicted"/>
<dbReference type="Pfam" id="PF13966">
    <property type="entry name" value="zf-RVT"/>
    <property type="match status" value="1"/>
</dbReference>
<comment type="caution">
    <text evidence="2">The sequence shown here is derived from an EMBL/GenBank/DDBJ whole genome shotgun (WGS) entry which is preliminary data.</text>
</comment>
<name>A0A8J5ZFL2_9ROSI</name>
<dbReference type="OrthoDB" id="1752219at2759"/>
<evidence type="ECO:0000259" key="1">
    <source>
        <dbReference type="Pfam" id="PF13966"/>
    </source>
</evidence>
<reference evidence="2 3" key="1">
    <citation type="journal article" date="2021" name="bioRxiv">
        <title>The Gossypium anomalum genome as a resource for cotton improvement and evolutionary analysis of hybrid incompatibility.</title>
        <authorList>
            <person name="Grover C.E."/>
            <person name="Yuan D."/>
            <person name="Arick M.A."/>
            <person name="Miller E.R."/>
            <person name="Hu G."/>
            <person name="Peterson D.G."/>
            <person name="Wendel J.F."/>
            <person name="Udall J.A."/>
        </authorList>
    </citation>
    <scope>NUCLEOTIDE SEQUENCE [LARGE SCALE GENOMIC DNA]</scope>
    <source>
        <strain evidence="2">JFW-Udall</strain>
        <tissue evidence="2">Leaf</tissue>
    </source>
</reference>
<evidence type="ECO:0000313" key="3">
    <source>
        <dbReference type="Proteomes" id="UP000701853"/>
    </source>
</evidence>
<protein>
    <recommendedName>
        <fullName evidence="1">Reverse transcriptase zinc-binding domain-containing protein</fullName>
    </recommendedName>
</protein>
<gene>
    <name evidence="2" type="ORF">CXB51_008706</name>
</gene>
<feature type="domain" description="Reverse transcriptase zinc-binding" evidence="1">
    <location>
        <begin position="8"/>
        <end position="92"/>
    </location>
</feature>